<reference evidence="6 7" key="1">
    <citation type="submission" date="2022-10" db="EMBL/GenBank/DDBJ databases">
        <title>A novel Pseudomonas species, isolated from Passiflora incarnata leaves.</title>
        <authorList>
            <person name="Cueva-Yesquen L.G."/>
            <person name="Fantinatti-Garboggini F."/>
        </authorList>
    </citation>
    <scope>NUCLEOTIDE SEQUENCE [LARGE SCALE GENOMIC DNA]</scope>
    <source>
        <strain evidence="6 7">CBMAI 2609</strain>
    </source>
</reference>
<dbReference type="SMART" id="SM00822">
    <property type="entry name" value="PKS_KR"/>
    <property type="match status" value="1"/>
</dbReference>
<organism evidence="6 7">
    <name type="scientific">Pseudomonas flavocrustae</name>
    <dbReference type="NCBI Taxonomy" id="2991719"/>
    <lineage>
        <taxon>Bacteria</taxon>
        <taxon>Pseudomonadati</taxon>
        <taxon>Pseudomonadota</taxon>
        <taxon>Gammaproteobacteria</taxon>
        <taxon>Pseudomonadales</taxon>
        <taxon>Pseudomonadaceae</taxon>
        <taxon>Pseudomonas</taxon>
    </lineage>
</organism>
<comment type="similarity">
    <text evidence="1 3">Belongs to the short-chain dehydrogenases/reductases (SDR) family.</text>
</comment>
<evidence type="ECO:0000313" key="7">
    <source>
        <dbReference type="Proteomes" id="UP001157461"/>
    </source>
</evidence>
<dbReference type="SUPFAM" id="SSF51735">
    <property type="entry name" value="NAD(P)-binding Rossmann-fold domains"/>
    <property type="match status" value="1"/>
</dbReference>
<dbReference type="PANTHER" id="PTHR44196:SF1">
    <property type="entry name" value="DEHYDROGENASE_REDUCTASE SDR FAMILY MEMBER 7B"/>
    <property type="match status" value="1"/>
</dbReference>
<evidence type="ECO:0000256" key="4">
    <source>
        <dbReference type="SAM" id="MobiDB-lite"/>
    </source>
</evidence>
<proteinExistence type="inferred from homology"/>
<dbReference type="InterPro" id="IPR057326">
    <property type="entry name" value="KR_dom"/>
</dbReference>
<dbReference type="PRINTS" id="PR00081">
    <property type="entry name" value="GDHRDH"/>
</dbReference>
<evidence type="ECO:0000256" key="2">
    <source>
        <dbReference type="ARBA" id="ARBA00023002"/>
    </source>
</evidence>
<dbReference type="InterPro" id="IPR020904">
    <property type="entry name" value="Sc_DH/Rdtase_CS"/>
</dbReference>
<keyword evidence="2" id="KW-0560">Oxidoreductase</keyword>
<evidence type="ECO:0000313" key="6">
    <source>
        <dbReference type="EMBL" id="MDH4763266.1"/>
    </source>
</evidence>
<dbReference type="PANTHER" id="PTHR44196">
    <property type="entry name" value="DEHYDROGENASE/REDUCTASE SDR FAMILY MEMBER 7B"/>
    <property type="match status" value="1"/>
</dbReference>
<dbReference type="PROSITE" id="PS00061">
    <property type="entry name" value="ADH_SHORT"/>
    <property type="match status" value="1"/>
</dbReference>
<dbReference type="Pfam" id="PF00106">
    <property type="entry name" value="adh_short"/>
    <property type="match status" value="1"/>
</dbReference>
<sequence>MRTLPLLLALPAALALLNRTSPRRSGRPDHPQLSGRTIVVTGASSGVGRGVALALARHGANLVLAARRSEALEALAVEVQALGVAALTVPTDVADMAQMTALAKQAEQRFGRIDGWINNAGVVAVGRFEEIPLDDHLRLLDTNVKGVVIGTHLALQRFRRQGYGRLVNVASVDGEIPHAYQASYSASKAAVLSLGRVLQQELRRGRQPNIQLSTVLPWALDTPIWGHAATYTGHRPDLPTKDAPDKAVQAIVKALVQPQKEITVGYKAKLAYWGHRLAPELNERFTADAVQRAEIDWNPVKTATSGNLQQPDQAGQGVRGTNF</sequence>
<protein>
    <submittedName>
        <fullName evidence="6">SDR family NAD(P)-dependent oxidoreductase</fullName>
    </submittedName>
</protein>
<dbReference type="InterPro" id="IPR002347">
    <property type="entry name" value="SDR_fam"/>
</dbReference>
<comment type="caution">
    <text evidence="6">The sequence shown here is derived from an EMBL/GenBank/DDBJ whole genome shotgun (WGS) entry which is preliminary data.</text>
</comment>
<dbReference type="Gene3D" id="3.40.50.720">
    <property type="entry name" value="NAD(P)-binding Rossmann-like Domain"/>
    <property type="match status" value="1"/>
</dbReference>
<dbReference type="Proteomes" id="UP001157461">
    <property type="component" value="Unassembled WGS sequence"/>
</dbReference>
<gene>
    <name evidence="6" type="ORF">OMP44_10190</name>
</gene>
<evidence type="ECO:0000256" key="1">
    <source>
        <dbReference type="ARBA" id="ARBA00006484"/>
    </source>
</evidence>
<evidence type="ECO:0000259" key="5">
    <source>
        <dbReference type="SMART" id="SM00822"/>
    </source>
</evidence>
<accession>A0ABT6IFP8</accession>
<evidence type="ECO:0000256" key="3">
    <source>
        <dbReference type="RuleBase" id="RU000363"/>
    </source>
</evidence>
<keyword evidence="7" id="KW-1185">Reference proteome</keyword>
<name>A0ABT6IFP8_9PSED</name>
<dbReference type="InterPro" id="IPR036291">
    <property type="entry name" value="NAD(P)-bd_dom_sf"/>
</dbReference>
<dbReference type="PRINTS" id="PR00080">
    <property type="entry name" value="SDRFAMILY"/>
</dbReference>
<dbReference type="EMBL" id="JAPDIQ010000003">
    <property type="protein sequence ID" value="MDH4763266.1"/>
    <property type="molecule type" value="Genomic_DNA"/>
</dbReference>
<feature type="domain" description="Ketoreductase" evidence="5">
    <location>
        <begin position="36"/>
        <end position="228"/>
    </location>
</feature>
<feature type="region of interest" description="Disordered" evidence="4">
    <location>
        <begin position="302"/>
        <end position="323"/>
    </location>
</feature>
<dbReference type="RefSeq" id="WP_280307623.1">
    <property type="nucleotide sequence ID" value="NZ_JAPDIQ010000003.1"/>
</dbReference>